<feature type="compositionally biased region" description="Acidic residues" evidence="1">
    <location>
        <begin position="434"/>
        <end position="445"/>
    </location>
</feature>
<evidence type="ECO:0000313" key="4">
    <source>
        <dbReference type="Proteomes" id="UP000398389"/>
    </source>
</evidence>
<dbReference type="Pfam" id="PF12550">
    <property type="entry name" value="GCR1_C"/>
    <property type="match status" value="1"/>
</dbReference>
<dbReference type="AlphaFoldDB" id="A0A5E8C6X5"/>
<feature type="compositionally biased region" description="Low complexity" evidence="1">
    <location>
        <begin position="446"/>
        <end position="458"/>
    </location>
</feature>
<dbReference type="RefSeq" id="XP_031856028.1">
    <property type="nucleotide sequence ID" value="XM_032000137.1"/>
</dbReference>
<feature type="compositionally biased region" description="Polar residues" evidence="1">
    <location>
        <begin position="302"/>
        <end position="311"/>
    </location>
</feature>
<sequence length="809" mass="87973">MSSSEISGQLFLDIPQNPYRPPPKEHALGISGTESFTEADVHYLILLMLQESGQINIENYYEKRQFPSETLFEDLNRSSMPLLLLESSKCGPETYADYEPQIKQTAFYAAFQRKIARSHGIILPLCKNESNTHWTCLLLVCHPTLPRIDCFYYDPYDLDETPKSSIQDPSYPPKFFADKYGIDLQKLAHTLYQCDVEIFVTKRTGYTVKYNGENDPTFKKTPNSGIICAKNVNLIASNFEIDNSVVTYTFDDAYFSSIRLLFVHHLLVDNEKLIVQNPINGNGIIPILPSSSTLDIQPPTENPESSSSKNGSVAPPPPLTKITSLGLEPIKTQLRSIQALSTKDASLLSLETATAPTPFVLTEDILAGVIYSINKSIDNKLDQVNSNLKTNYRYIQNEIQSLKYKFADMMDILQESLIQPGQIYPGYSGSYHIDEDDDSSEESSESESFSPHPVSSSVNKERRVAGRAARGRRQKRAISKKPVSNKISTKSISTTTAAAASVASAATAAAVSGTSQPTIPSASAAQARVTKTTPARTTRLKTLSSSSSAPLISSSLSTISSTSESLPAPVTHSNLSPSSSASTKTSGSSLAIPNNNSLASSTASTASQKTGAHNTATSSSSVPKASVATKTVVGSSPNPANIAIRPASKTTASASGSVSTTSSTRSSSLKSAAAAAAAASPASAGSPGHASSPSSPNTNHKITRYSGPEFKFIFHPKSFSEIWNEYKKPILNKHSIQTMDNMYGDTWTNHKNGTYWRRRYVWRAIEYGLSKGYTVQQCIDLLEQEKDARGYNMTTCLNKRLCPNALKRR</sequence>
<organism evidence="3 4">
    <name type="scientific">Magnusiomyces paraingens</name>
    <dbReference type="NCBI Taxonomy" id="2606893"/>
    <lineage>
        <taxon>Eukaryota</taxon>
        <taxon>Fungi</taxon>
        <taxon>Dikarya</taxon>
        <taxon>Ascomycota</taxon>
        <taxon>Saccharomycotina</taxon>
        <taxon>Dipodascomycetes</taxon>
        <taxon>Dipodascales</taxon>
        <taxon>Dipodascaceae</taxon>
        <taxon>Magnusiomyces</taxon>
    </lineage>
</organism>
<accession>A0A5E8C6X5</accession>
<dbReference type="InterPro" id="IPR022210">
    <property type="entry name" value="TF_GCR1-like"/>
</dbReference>
<feature type="domain" description="Transcription activator GCR1-like" evidence="2">
    <location>
        <begin position="710"/>
        <end position="784"/>
    </location>
</feature>
<name>A0A5E8C6X5_9ASCO</name>
<dbReference type="GO" id="GO:0000981">
    <property type="term" value="F:DNA-binding transcription factor activity, RNA polymerase II-specific"/>
    <property type="evidence" value="ECO:0007669"/>
    <property type="project" value="TreeGrafter"/>
</dbReference>
<feature type="region of interest" description="Disordered" evidence="1">
    <location>
        <begin position="680"/>
        <end position="702"/>
    </location>
</feature>
<evidence type="ECO:0000256" key="1">
    <source>
        <dbReference type="SAM" id="MobiDB-lite"/>
    </source>
</evidence>
<dbReference type="OrthoDB" id="428577at2759"/>
<feature type="compositionally biased region" description="Low complexity" evidence="1">
    <location>
        <begin position="646"/>
        <end position="666"/>
    </location>
</feature>
<feature type="compositionally biased region" description="Polar residues" evidence="1">
    <location>
        <begin position="513"/>
        <end position="536"/>
    </location>
</feature>
<feature type="region of interest" description="Disordered" evidence="1">
    <location>
        <begin position="428"/>
        <end position="492"/>
    </location>
</feature>
<feature type="compositionally biased region" description="Low complexity" evidence="1">
    <location>
        <begin position="540"/>
        <end position="607"/>
    </location>
</feature>
<dbReference type="EMBL" id="CABVLU010000004">
    <property type="protein sequence ID" value="VVT56936.1"/>
    <property type="molecule type" value="Genomic_DNA"/>
</dbReference>
<evidence type="ECO:0000313" key="3">
    <source>
        <dbReference type="EMBL" id="VVT56936.1"/>
    </source>
</evidence>
<evidence type="ECO:0000259" key="2">
    <source>
        <dbReference type="Pfam" id="PF12550"/>
    </source>
</evidence>
<gene>
    <name evidence="3" type="ORF">SAPINGB_P005423</name>
</gene>
<feature type="compositionally biased region" description="Polar residues" evidence="1">
    <location>
        <begin position="608"/>
        <end position="639"/>
    </location>
</feature>
<dbReference type="PANTHER" id="PTHR37784">
    <property type="entry name" value="PROTEIN MSN1"/>
    <property type="match status" value="1"/>
</dbReference>
<dbReference type="GeneID" id="43584237"/>
<feature type="compositionally biased region" description="Basic residues" evidence="1">
    <location>
        <begin position="469"/>
        <end position="479"/>
    </location>
</feature>
<feature type="region of interest" description="Disordered" evidence="1">
    <location>
        <begin position="511"/>
        <end position="666"/>
    </location>
</feature>
<reference evidence="3 4" key="1">
    <citation type="submission" date="2019-09" db="EMBL/GenBank/DDBJ databases">
        <authorList>
            <person name="Brejova B."/>
        </authorList>
    </citation>
    <scope>NUCLEOTIDE SEQUENCE [LARGE SCALE GENOMIC DNA]</scope>
</reference>
<keyword evidence="4" id="KW-1185">Reference proteome</keyword>
<feature type="compositionally biased region" description="Low complexity" evidence="1">
    <location>
        <begin position="680"/>
        <end position="696"/>
    </location>
</feature>
<proteinExistence type="predicted"/>
<feature type="region of interest" description="Disordered" evidence="1">
    <location>
        <begin position="295"/>
        <end position="318"/>
    </location>
</feature>
<dbReference type="GO" id="GO:0060963">
    <property type="term" value="P:positive regulation of ribosomal protein gene transcription by RNA polymerase II"/>
    <property type="evidence" value="ECO:0007669"/>
    <property type="project" value="TreeGrafter"/>
</dbReference>
<dbReference type="InterPro" id="IPR052146">
    <property type="entry name" value="HOT1"/>
</dbReference>
<dbReference type="Proteomes" id="UP000398389">
    <property type="component" value="Unassembled WGS sequence"/>
</dbReference>
<protein>
    <recommendedName>
        <fullName evidence="2">Transcription activator GCR1-like domain-containing protein</fullName>
    </recommendedName>
</protein>
<dbReference type="PANTHER" id="PTHR37784:SF2">
    <property type="entry name" value="HIGH-OSMOLARITY-INDUCED TRANSCRIPTION PROTEIN 1"/>
    <property type="match status" value="1"/>
</dbReference>
<dbReference type="GO" id="GO:0000978">
    <property type="term" value="F:RNA polymerase II cis-regulatory region sequence-specific DNA binding"/>
    <property type="evidence" value="ECO:0007669"/>
    <property type="project" value="TreeGrafter"/>
</dbReference>